<protein>
    <recommendedName>
        <fullName evidence="1">Secretion system C-terminal sorting domain-containing protein</fullName>
    </recommendedName>
</protein>
<dbReference type="AlphaFoldDB" id="A0A645H545"/>
<feature type="domain" description="Secretion system C-terminal sorting" evidence="1">
    <location>
        <begin position="11"/>
        <end position="81"/>
    </location>
</feature>
<gene>
    <name evidence="2" type="ORF">SDC9_181302</name>
</gene>
<accession>A0A645H545</accession>
<dbReference type="NCBIfam" id="TIGR04183">
    <property type="entry name" value="Por_Secre_tail"/>
    <property type="match status" value="1"/>
</dbReference>
<proteinExistence type="predicted"/>
<evidence type="ECO:0000259" key="1">
    <source>
        <dbReference type="Pfam" id="PF18962"/>
    </source>
</evidence>
<evidence type="ECO:0000313" key="2">
    <source>
        <dbReference type="EMBL" id="MPN33810.1"/>
    </source>
</evidence>
<dbReference type="EMBL" id="VSSQ01086497">
    <property type="protein sequence ID" value="MPN33810.1"/>
    <property type="molecule type" value="Genomic_DNA"/>
</dbReference>
<sequence length="87" mass="10060">MNNPVERKALVYPQPAKDKFIVDLPNLDMSKAYVMSVFDISGKVVRKETINQATTVFERMLMPSGIYYIQIISPQAEYHFKSKLVLY</sequence>
<name>A0A645H545_9ZZZZ</name>
<organism evidence="2">
    <name type="scientific">bioreactor metagenome</name>
    <dbReference type="NCBI Taxonomy" id="1076179"/>
    <lineage>
        <taxon>unclassified sequences</taxon>
        <taxon>metagenomes</taxon>
        <taxon>ecological metagenomes</taxon>
    </lineage>
</organism>
<dbReference type="InterPro" id="IPR026444">
    <property type="entry name" value="Secre_tail"/>
</dbReference>
<comment type="caution">
    <text evidence="2">The sequence shown here is derived from an EMBL/GenBank/DDBJ whole genome shotgun (WGS) entry which is preliminary data.</text>
</comment>
<dbReference type="Pfam" id="PF18962">
    <property type="entry name" value="Por_Secre_tail"/>
    <property type="match status" value="1"/>
</dbReference>
<reference evidence="2" key="1">
    <citation type="submission" date="2019-08" db="EMBL/GenBank/DDBJ databases">
        <authorList>
            <person name="Kucharzyk K."/>
            <person name="Murdoch R.W."/>
            <person name="Higgins S."/>
            <person name="Loffler F."/>
        </authorList>
    </citation>
    <scope>NUCLEOTIDE SEQUENCE</scope>
</reference>